<evidence type="ECO:0000313" key="11">
    <source>
        <dbReference type="Proteomes" id="UP001153321"/>
    </source>
</evidence>
<gene>
    <name evidence="10" type="ORF">SPLIT_LOCUS3490</name>
</gene>
<sequence>MEDMEEDSQPGPSNWRRRNGPRNPHHNWSAQRSMYSTTAFSHSTPNLHNRSQRRHVHGQTRRERDHSSNRQQLIFNNARLVPAPGPGSAFNNAHQDRGPRPSASTEGSGGSNNTRSNRSNRGFQSNNNKRFLGFIALQEIAESEEKDVLQKINDKREGFMNIINAPIEKHDVFVLVVGILSKVTQSPFVELKSKLLFDVCNSDFINKLQSYLVALPFVSNKATNNLYWKDQSQFWKNLITFCGDIVDTSPATAIRRFKPLIEGVMKMCLESLHDKYGLVLSEDCIMKLDEIRQKMIAYEDRYQSTSTGKREGNNCEFADLQPPDNFRDLSVVPTKDDLLGSQPFLRANIVEGGYTDVEHYLDVQFRLLREDCFGPFRDGLHQFLADPNRKKYDHIRVFHNVRFVCPYIDNLRTGALAQIDMKKNKNFRKINWKNSKRFLFGSLVLFTKDNFNTFMAATILNRDANLLSCGKLPVSIIDVNLDDSIYNGEMYTMVESEVYFEPYYHVMKALQEPSFPQHLAMQQYIVKVAPTLNPPAYLTINTKFEIPNNQLTPGKDPVVFTKRNDDIPFEFDFDPNDSDEIDGRKDNEQLKKTFTVLQPNTWPTMEDLNLNKSQYEAYYLALTQEFAVIQGPPGTGKTFIGIQVAKTLLNNVQSNGECLMLIICYTNHALDQFLEAISQVTRSIVRIGGQSRNKALDQFNLVNLRRSALVPSASASHRFFIEQKNLVRRSIYELQSALKTLDVINNGVLSYRCLNIPPLELLYEYYQNRGKELEDPLEYWLFERLSNSYEYYRDLEDCLLEYETVVDTEEEIDDRRERMVLDDEKLVSDVLEQAKASFLLSNAKSEMRELVANYKKCSDINEKYFLSNSIQNLDARINLFNDMVTYRHREVVLHINERTNFSEITVQNRWCLYFTWIRQKMDEVKEEIANLQAAVTPALTAYDEARMMVDVQLIKNRKTKVVGMTTSGAARMRKLLQTIAPKIVIVEEAAEVLEQHIITSLTKDCQHFILIGDHQQLRPSASHIKLAKRYNIEVSLFERMITNGIHSRRLNVQHRMRPEIAALISPHIYKDLANHPSVETFKNVPGVEKNVYFFTHDYQEHVLNEGNSRENRKEGDMALALANYLMQQGFTSDDITILAAYSGQMFYMKKEREKYASLSRVKITVVDNYQGEESRIIILSLVRNNPDNQIGFLGTENRVCVALSRAKEGFYIFGNMNMLKAKSGLWREIATTLENNGTLGSQLIMKCQNHPEQMLKLSTPEDFERLPPEGGCYEKCNFQYHCGHKCQLYCHGYDREHVKTKCTMKCERVLCERGHVCPLKCKQDCEPCKVYIMKTLPCGHEMNVYCHREPEDPRNQCMTKVEVILPDCQHKAQVECYKDINKVKCLEPCKYRLEECGHVCGRKCHVTDDPNHESYVCTKPCARAKAGCTAELMGDRGDHQCRNKCHEKCDTCTVPVKKKRSTCKHMETVACNVDIDKMKCLTKCARMMTCGHYCKKICFEECTDCSQMVWKELPECKHKVKVKCMDTPDRSLCPEKCMRLLFCGHLCKDRCAVPCDITKCTEITSQEVLSPCGHKVKLPCNMSKLYIKGELASSAVLEACAAACGATLACGHVCGATCARCRQRRLHAPCTQPCNQDNICGHTCQEPCNQICPPCKRPCEVKCAHSKCKKLCGEPCTPCKEECGRACPHGRCGRRCDEPCERSACDERCARRTRCGHMCRGLCGEPCPDICQICRPEQFPTDFLGDAYGDNDKFILLEDCGHVLEVDDMDSLMLGDQENITIRTCPFCRKPIINTNRYKDIVNKRFKDDINPIKIRVYGTDDKILTKIKELRRKMATCFAKYVTDISTDEKLKTTYKNLEKLVIKQKKVSLVQVEMECVYLNIFEMIVECWQQHRKQTTIFVDEMKENMNMLLDAIAIKPTTTLPVKISEQQQKDISNEIKRLNIITQFGKLLNTCQHMKNLPKVKEQIELTKTIVFSVSVFSEDKAIECLKTLQGIIKVSGEITKYERQLIVKAIGLKAGHWYKCPNGHIYCIGECGGAMQESTCPECNARIGGTRHTLLPGNQHAPEMDGSQFAAWSEQNNLANFELNF</sequence>
<dbReference type="InterPro" id="IPR057373">
    <property type="entry name" value="ZNFX1"/>
</dbReference>
<dbReference type="Gene3D" id="3.40.50.300">
    <property type="entry name" value="P-loop containing nucleotide triphosphate hydrolases"/>
    <property type="match status" value="3"/>
</dbReference>
<dbReference type="GO" id="GO:0004386">
    <property type="term" value="F:helicase activity"/>
    <property type="evidence" value="ECO:0007669"/>
    <property type="project" value="InterPro"/>
</dbReference>
<dbReference type="InterPro" id="IPR047187">
    <property type="entry name" value="SF1_C_Upf1"/>
</dbReference>
<dbReference type="GO" id="GO:0031380">
    <property type="term" value="C:nuclear RNA-directed RNA polymerase complex"/>
    <property type="evidence" value="ECO:0007669"/>
    <property type="project" value="TreeGrafter"/>
</dbReference>
<evidence type="ECO:0000256" key="2">
    <source>
        <dbReference type="ARBA" id="ARBA00022490"/>
    </source>
</evidence>
<reference evidence="10" key="1">
    <citation type="submission" date="2022-02" db="EMBL/GenBank/DDBJ databases">
        <authorList>
            <person name="King R."/>
        </authorList>
    </citation>
    <scope>NUCLEOTIDE SEQUENCE</scope>
</reference>
<dbReference type="Proteomes" id="UP001153321">
    <property type="component" value="Chromosome 17"/>
</dbReference>
<dbReference type="InterPro" id="IPR046439">
    <property type="entry name" value="ZF_RZ_dom"/>
</dbReference>
<dbReference type="Pfam" id="PF25396">
    <property type="entry name" value="ZNFX1"/>
    <property type="match status" value="1"/>
</dbReference>
<keyword evidence="3" id="KW-0479">Metal-binding</keyword>
<evidence type="ECO:0000256" key="7">
    <source>
        <dbReference type="ARBA" id="ARBA00022859"/>
    </source>
</evidence>
<evidence type="ECO:0000256" key="3">
    <source>
        <dbReference type="ARBA" id="ARBA00022723"/>
    </source>
</evidence>
<dbReference type="SMART" id="SM00438">
    <property type="entry name" value="ZnF_NFX"/>
    <property type="match status" value="11"/>
</dbReference>
<dbReference type="PANTHER" id="PTHR10887">
    <property type="entry name" value="DNA2/NAM7 HELICASE FAMILY"/>
    <property type="match status" value="1"/>
</dbReference>
<name>A0A9P0MYK6_SPOLI</name>
<evidence type="ECO:0000313" key="10">
    <source>
        <dbReference type="EMBL" id="CAH1638132.1"/>
    </source>
</evidence>
<dbReference type="GO" id="GO:0002376">
    <property type="term" value="P:immune system process"/>
    <property type="evidence" value="ECO:0007669"/>
    <property type="project" value="UniProtKB-KW"/>
</dbReference>
<proteinExistence type="predicted"/>
<dbReference type="Pfam" id="PF13086">
    <property type="entry name" value="AAA_11"/>
    <property type="match status" value="1"/>
</dbReference>
<keyword evidence="6" id="KW-0862">Zinc</keyword>
<feature type="compositionally biased region" description="Polar residues" evidence="8">
    <location>
        <begin position="29"/>
        <end position="49"/>
    </location>
</feature>
<feature type="domain" description="RZ-type" evidence="9">
    <location>
        <begin position="2004"/>
        <end position="2075"/>
    </location>
</feature>
<keyword evidence="5" id="KW-0863">Zinc-finger</keyword>
<comment type="subcellular location">
    <subcellularLocation>
        <location evidence="1">Cytoplasm</location>
    </subcellularLocation>
</comment>
<evidence type="ECO:0000256" key="8">
    <source>
        <dbReference type="SAM" id="MobiDB-lite"/>
    </source>
</evidence>
<feature type="region of interest" description="Disordered" evidence="8">
    <location>
        <begin position="1"/>
        <end position="125"/>
    </location>
</feature>
<organism evidence="10 11">
    <name type="scientific">Spodoptera littoralis</name>
    <name type="common">Egyptian cotton leafworm</name>
    <dbReference type="NCBI Taxonomy" id="7109"/>
    <lineage>
        <taxon>Eukaryota</taxon>
        <taxon>Metazoa</taxon>
        <taxon>Ecdysozoa</taxon>
        <taxon>Arthropoda</taxon>
        <taxon>Hexapoda</taxon>
        <taxon>Insecta</taxon>
        <taxon>Pterygota</taxon>
        <taxon>Neoptera</taxon>
        <taxon>Endopterygota</taxon>
        <taxon>Lepidoptera</taxon>
        <taxon>Glossata</taxon>
        <taxon>Ditrysia</taxon>
        <taxon>Noctuoidea</taxon>
        <taxon>Noctuidae</taxon>
        <taxon>Amphipyrinae</taxon>
        <taxon>Spodoptera</taxon>
    </lineage>
</organism>
<keyword evidence="2" id="KW-0963">Cytoplasm</keyword>
<dbReference type="FunFam" id="3.40.50.300:FF:000742">
    <property type="entry name" value="NFX1-type zinc finger-containing protein 1"/>
    <property type="match status" value="1"/>
</dbReference>
<accession>A0A9P0MYK6</accession>
<dbReference type="Pfam" id="PF20173">
    <property type="entry name" value="ZnF_RZ-type"/>
    <property type="match status" value="1"/>
</dbReference>
<dbReference type="PANTHER" id="PTHR10887:SF341">
    <property type="entry name" value="NFX1-TYPE ZINC FINGER-CONTAINING PROTEIN 1"/>
    <property type="match status" value="1"/>
</dbReference>
<feature type="compositionally biased region" description="Basic residues" evidence="8">
    <location>
        <begin position="15"/>
        <end position="25"/>
    </location>
</feature>
<keyword evidence="7" id="KW-0391">Immunity</keyword>
<dbReference type="GO" id="GO:0005737">
    <property type="term" value="C:cytoplasm"/>
    <property type="evidence" value="ECO:0007669"/>
    <property type="project" value="UniProtKB-SubCell"/>
</dbReference>
<dbReference type="GO" id="GO:0031048">
    <property type="term" value="P:regulatory ncRNA-mediated heterochromatin formation"/>
    <property type="evidence" value="ECO:0007669"/>
    <property type="project" value="TreeGrafter"/>
</dbReference>
<keyword evidence="11" id="KW-1185">Reference proteome</keyword>
<dbReference type="GO" id="GO:0008270">
    <property type="term" value="F:zinc ion binding"/>
    <property type="evidence" value="ECO:0007669"/>
    <property type="project" value="UniProtKB-KW"/>
</dbReference>
<dbReference type="InterPro" id="IPR041679">
    <property type="entry name" value="DNA2/NAM7-like_C"/>
</dbReference>
<protein>
    <recommendedName>
        <fullName evidence="9">RZ-type domain-containing protein</fullName>
    </recommendedName>
</protein>
<dbReference type="PROSITE" id="PS51981">
    <property type="entry name" value="ZF_RZ"/>
    <property type="match status" value="1"/>
</dbReference>
<dbReference type="Pfam" id="PF13087">
    <property type="entry name" value="AAA_12"/>
    <property type="match status" value="1"/>
</dbReference>
<dbReference type="CDD" id="cd18808">
    <property type="entry name" value="SF1_C_Upf1"/>
    <property type="match status" value="1"/>
</dbReference>
<evidence type="ECO:0000256" key="1">
    <source>
        <dbReference type="ARBA" id="ARBA00004496"/>
    </source>
</evidence>
<evidence type="ECO:0000256" key="4">
    <source>
        <dbReference type="ARBA" id="ARBA00022737"/>
    </source>
</evidence>
<keyword evidence="4" id="KW-0677">Repeat</keyword>
<feature type="compositionally biased region" description="Basic residues" evidence="8">
    <location>
        <begin position="50"/>
        <end position="59"/>
    </location>
</feature>
<dbReference type="InterPro" id="IPR027417">
    <property type="entry name" value="P-loop_NTPase"/>
</dbReference>
<evidence type="ECO:0000256" key="5">
    <source>
        <dbReference type="ARBA" id="ARBA00022771"/>
    </source>
</evidence>
<feature type="compositionally biased region" description="Low complexity" evidence="8">
    <location>
        <begin position="111"/>
        <end position="122"/>
    </location>
</feature>
<dbReference type="InterPro" id="IPR000967">
    <property type="entry name" value="Znf_NFX1"/>
</dbReference>
<evidence type="ECO:0000256" key="6">
    <source>
        <dbReference type="ARBA" id="ARBA00022833"/>
    </source>
</evidence>
<dbReference type="EMBL" id="LR824548">
    <property type="protein sequence ID" value="CAH1638132.1"/>
    <property type="molecule type" value="Genomic_DNA"/>
</dbReference>
<dbReference type="InterPro" id="IPR045055">
    <property type="entry name" value="DNA2/NAM7-like"/>
</dbReference>
<evidence type="ECO:0000259" key="9">
    <source>
        <dbReference type="PROSITE" id="PS51981"/>
    </source>
</evidence>
<dbReference type="SUPFAM" id="SSF52540">
    <property type="entry name" value="P-loop containing nucleoside triphosphate hydrolases"/>
    <property type="match status" value="1"/>
</dbReference>
<dbReference type="InterPro" id="IPR041677">
    <property type="entry name" value="DNA2/NAM7_AAA_11"/>
</dbReference>